<accession>A0A7S2WIJ2</accession>
<dbReference type="EMBL" id="HBHJ01016229">
    <property type="protein sequence ID" value="CAD9688522.1"/>
    <property type="molecule type" value="Transcribed_RNA"/>
</dbReference>
<name>A0A7S2WIJ2_9STRA</name>
<dbReference type="SUPFAM" id="SSF64268">
    <property type="entry name" value="PX domain"/>
    <property type="match status" value="1"/>
</dbReference>
<dbReference type="Gene3D" id="3.90.1720.10">
    <property type="entry name" value="endopeptidase domain like (from Nostoc punctiforme)"/>
    <property type="match status" value="1"/>
</dbReference>
<dbReference type="GO" id="GO:0035091">
    <property type="term" value="F:phosphatidylinositol binding"/>
    <property type="evidence" value="ECO:0007669"/>
    <property type="project" value="InterPro"/>
</dbReference>
<dbReference type="PANTHER" id="PTHR47112">
    <property type="entry name" value="PX DOMAIN-CONTAINING PROTEIN"/>
    <property type="match status" value="1"/>
</dbReference>
<dbReference type="PROSITE" id="PS50195">
    <property type="entry name" value="PX"/>
    <property type="match status" value="1"/>
</dbReference>
<feature type="region of interest" description="Disordered" evidence="1">
    <location>
        <begin position="284"/>
        <end position="321"/>
    </location>
</feature>
<gene>
    <name evidence="3" type="ORF">RMAR1173_LOCUS10796</name>
</gene>
<dbReference type="AlphaFoldDB" id="A0A7S2WIJ2"/>
<dbReference type="SUPFAM" id="SSF54001">
    <property type="entry name" value="Cysteine proteinases"/>
    <property type="match status" value="1"/>
</dbReference>
<feature type="region of interest" description="Disordered" evidence="1">
    <location>
        <begin position="1"/>
        <end position="96"/>
    </location>
</feature>
<protein>
    <recommendedName>
        <fullName evidence="2">PX domain-containing protein</fullName>
    </recommendedName>
</protein>
<dbReference type="Pfam" id="PF00787">
    <property type="entry name" value="PX"/>
    <property type="match status" value="1"/>
</dbReference>
<evidence type="ECO:0000313" key="3">
    <source>
        <dbReference type="EMBL" id="CAD9688522.1"/>
    </source>
</evidence>
<organism evidence="3">
    <name type="scientific">Rhizochromulina marina</name>
    <dbReference type="NCBI Taxonomy" id="1034831"/>
    <lineage>
        <taxon>Eukaryota</taxon>
        <taxon>Sar</taxon>
        <taxon>Stramenopiles</taxon>
        <taxon>Ochrophyta</taxon>
        <taxon>Dictyochophyceae</taxon>
        <taxon>Rhizochromulinales</taxon>
        <taxon>Rhizochromulina</taxon>
    </lineage>
</organism>
<sequence length="809" mass="87135">MATMAKYLLPPQRLHRQDEGPSQADPPPASTRRRSTKDRPQASKARPRSLSPNAKKPGRRKSVLASLLGYSSPRRSSKRTSKSEEPSMRRDDLTDALSVHEIHVLLSSSMSSASSSSPSSSPASSAAALSPAPRADAEPIGCLVLKGLPEAFARLSVFAAKQTCFNCMSVAHQLATAGGVGNGGGQAPLCRAPPTTGPHGMEQPDGWVRVRLPGLEQLLTWREGALSSTSAHYKGLVTLQTAESHEDSFMDVRVAALPTLHGVLERTPDVFVFQCLQARPLSATRHPIAAPTTSPGSKQQRRDSREEAGPASSPEHSDITRYPWLDMEMDMMRTALSLRCPGVKEAILSALTEGMDLSSGRREGGGRRNNAAAAAAAAAAPAATNGGSKSSGSARDAPVACVLDLVPVHLQPPSPISASIVRSKLATDAQGQVYTQYELVVQQGNLSWTVLRRYSEFAGLHQSLQETLSLGGVVDIAVLPRLPAKKLVGNLNDGHIEHRKEILDQYIKSLLSQATALENVHVLSFLGLLSLSRVSAKPSTPPPADSVDGGRVASSQPRPIIHITRLRDAAGPGDLVLFRCNNSLSTLQRAATGAEWDHVGLVVRSPYSSSLDLLESTAEGVTVYPLMSRIRAYANGFTQYMVLRKIEGHRSRFLINQLTGFATKTDGKPYGFSITKLFPRKEVRSVANDGNSATTSRDTIADRSFTNSLENKKTFFCSELVAAAMKESGIILPTYNCSYFWPGSFAVGGEVDEAMVEGIAYGGEMLIDCRVMEVRVSLQPRPLFLRPRYHRPTPPTRPVHVGLVYCASY</sequence>
<feature type="compositionally biased region" description="Basic and acidic residues" evidence="1">
    <location>
        <begin position="81"/>
        <end position="96"/>
    </location>
</feature>
<evidence type="ECO:0000259" key="2">
    <source>
        <dbReference type="PROSITE" id="PS50195"/>
    </source>
</evidence>
<dbReference type="InterPro" id="IPR001683">
    <property type="entry name" value="PX_dom"/>
</dbReference>
<feature type="domain" description="PX" evidence="2">
    <location>
        <begin position="415"/>
        <end position="533"/>
    </location>
</feature>
<dbReference type="InterPro" id="IPR036871">
    <property type="entry name" value="PX_dom_sf"/>
</dbReference>
<reference evidence="3" key="1">
    <citation type="submission" date="2021-01" db="EMBL/GenBank/DDBJ databases">
        <authorList>
            <person name="Corre E."/>
            <person name="Pelletier E."/>
            <person name="Niang G."/>
            <person name="Scheremetjew M."/>
            <person name="Finn R."/>
            <person name="Kale V."/>
            <person name="Holt S."/>
            <person name="Cochrane G."/>
            <person name="Meng A."/>
            <person name="Brown T."/>
            <person name="Cohen L."/>
        </authorList>
    </citation>
    <scope>NUCLEOTIDE SEQUENCE</scope>
    <source>
        <strain evidence="3">CCMP1243</strain>
    </source>
</reference>
<evidence type="ECO:0000256" key="1">
    <source>
        <dbReference type="SAM" id="MobiDB-lite"/>
    </source>
</evidence>
<dbReference type="SMART" id="SM00312">
    <property type="entry name" value="PX"/>
    <property type="match status" value="1"/>
</dbReference>
<dbReference type="InterPro" id="IPR038765">
    <property type="entry name" value="Papain-like_cys_pep_sf"/>
</dbReference>
<dbReference type="CDD" id="cd06093">
    <property type="entry name" value="PX_domain"/>
    <property type="match status" value="1"/>
</dbReference>
<feature type="region of interest" description="Disordered" evidence="1">
    <location>
        <begin position="110"/>
        <end position="130"/>
    </location>
</feature>
<dbReference type="Gene3D" id="3.30.1520.10">
    <property type="entry name" value="Phox-like domain"/>
    <property type="match status" value="1"/>
</dbReference>
<dbReference type="PANTHER" id="PTHR47112:SF1">
    <property type="entry name" value="PX DOMAIN-CONTAINING PROTEIN"/>
    <property type="match status" value="1"/>
</dbReference>
<proteinExistence type="predicted"/>